<evidence type="ECO:0000256" key="1">
    <source>
        <dbReference type="SAM" id="MobiDB-lite"/>
    </source>
</evidence>
<gene>
    <name evidence="2" type="ORF">L1049_022976</name>
</gene>
<dbReference type="EMBL" id="JBBPBK010000011">
    <property type="protein sequence ID" value="KAK9275708.1"/>
    <property type="molecule type" value="Genomic_DNA"/>
</dbReference>
<feature type="compositionally biased region" description="Low complexity" evidence="1">
    <location>
        <begin position="7"/>
        <end position="28"/>
    </location>
</feature>
<evidence type="ECO:0000313" key="3">
    <source>
        <dbReference type="Proteomes" id="UP001415857"/>
    </source>
</evidence>
<evidence type="ECO:0000313" key="2">
    <source>
        <dbReference type="EMBL" id="KAK9275708.1"/>
    </source>
</evidence>
<accession>A0AAP0WRY5</accession>
<sequence length="113" mass="12950">MVSKNFPPSTSLSPLSLPHHLSVPSSEPGGRRSAALTRVKLFIQYHQYKASLKLVSEANKKRKKDNPCGYRKVSSAVLLVRVVELHSRLQIWMLLVMWSWTLIFDKLDTYELV</sequence>
<reference evidence="2 3" key="1">
    <citation type="journal article" date="2024" name="Plant J.">
        <title>Genome sequences and population genomics reveal climatic adaptation and genomic divergence between two closely related sweetgum species.</title>
        <authorList>
            <person name="Xu W.Q."/>
            <person name="Ren C.Q."/>
            <person name="Zhang X.Y."/>
            <person name="Comes H.P."/>
            <person name="Liu X.H."/>
            <person name="Li Y.G."/>
            <person name="Kettle C.J."/>
            <person name="Jalonen R."/>
            <person name="Gaisberger H."/>
            <person name="Ma Y.Z."/>
            <person name="Qiu Y.X."/>
        </authorList>
    </citation>
    <scope>NUCLEOTIDE SEQUENCE [LARGE SCALE GENOMIC DNA]</scope>
    <source>
        <strain evidence="2">Hangzhou</strain>
    </source>
</reference>
<keyword evidence="3" id="KW-1185">Reference proteome</keyword>
<feature type="region of interest" description="Disordered" evidence="1">
    <location>
        <begin position="1"/>
        <end position="32"/>
    </location>
</feature>
<dbReference type="AlphaFoldDB" id="A0AAP0WRY5"/>
<organism evidence="2 3">
    <name type="scientific">Liquidambar formosana</name>
    <name type="common">Formosan gum</name>
    <dbReference type="NCBI Taxonomy" id="63359"/>
    <lineage>
        <taxon>Eukaryota</taxon>
        <taxon>Viridiplantae</taxon>
        <taxon>Streptophyta</taxon>
        <taxon>Embryophyta</taxon>
        <taxon>Tracheophyta</taxon>
        <taxon>Spermatophyta</taxon>
        <taxon>Magnoliopsida</taxon>
        <taxon>eudicotyledons</taxon>
        <taxon>Gunneridae</taxon>
        <taxon>Pentapetalae</taxon>
        <taxon>Saxifragales</taxon>
        <taxon>Altingiaceae</taxon>
        <taxon>Liquidambar</taxon>
    </lineage>
</organism>
<comment type="caution">
    <text evidence="2">The sequence shown here is derived from an EMBL/GenBank/DDBJ whole genome shotgun (WGS) entry which is preliminary data.</text>
</comment>
<proteinExistence type="predicted"/>
<protein>
    <submittedName>
        <fullName evidence="2">Uncharacterized protein</fullName>
    </submittedName>
</protein>
<name>A0AAP0WRY5_LIQFO</name>
<dbReference type="Proteomes" id="UP001415857">
    <property type="component" value="Unassembled WGS sequence"/>
</dbReference>